<sequence>GTLKRNSTRVAGYLERHPGEALDVGMGVPPEVERVGTLDRRGGGGGDERKMYGAQGDKYLEGYDAGEYELRDWRGQGVQMGFVGFDQRRYDEQPVPSAPSPRQFSHHQYHHYEDREYEQYSPAPAYRGDGRYDGGKYGHERQGSAHGDGRGYEGRGYDDADVDDERSEVRTQGSREALNRYGGRY</sequence>
<gene>
    <name evidence="2" type="ORF">HK097_004512</name>
</gene>
<proteinExistence type="predicted"/>
<comment type="caution">
    <text evidence="2">The sequence shown here is derived from an EMBL/GenBank/DDBJ whole genome shotgun (WGS) entry which is preliminary data.</text>
</comment>
<accession>A0AAD5S8R7</accession>
<name>A0AAD5S8R7_9FUNG</name>
<dbReference type="Proteomes" id="UP001212841">
    <property type="component" value="Unassembled WGS sequence"/>
</dbReference>
<feature type="compositionally biased region" description="Basic and acidic residues" evidence="1">
    <location>
        <begin position="34"/>
        <end position="51"/>
    </location>
</feature>
<dbReference type="AlphaFoldDB" id="A0AAD5S8R7"/>
<evidence type="ECO:0000313" key="2">
    <source>
        <dbReference type="EMBL" id="KAJ3034436.1"/>
    </source>
</evidence>
<evidence type="ECO:0000313" key="3">
    <source>
        <dbReference type="Proteomes" id="UP001212841"/>
    </source>
</evidence>
<protein>
    <submittedName>
        <fullName evidence="2">Uncharacterized protein</fullName>
    </submittedName>
</protein>
<feature type="non-terminal residue" evidence="2">
    <location>
        <position position="1"/>
    </location>
</feature>
<dbReference type="EMBL" id="JADGJD010002160">
    <property type="protein sequence ID" value="KAJ3034436.1"/>
    <property type="molecule type" value="Genomic_DNA"/>
</dbReference>
<organism evidence="2 3">
    <name type="scientific">Rhizophlyctis rosea</name>
    <dbReference type="NCBI Taxonomy" id="64517"/>
    <lineage>
        <taxon>Eukaryota</taxon>
        <taxon>Fungi</taxon>
        <taxon>Fungi incertae sedis</taxon>
        <taxon>Chytridiomycota</taxon>
        <taxon>Chytridiomycota incertae sedis</taxon>
        <taxon>Chytridiomycetes</taxon>
        <taxon>Rhizophlyctidales</taxon>
        <taxon>Rhizophlyctidaceae</taxon>
        <taxon>Rhizophlyctis</taxon>
    </lineage>
</organism>
<feature type="region of interest" description="Disordered" evidence="1">
    <location>
        <begin position="89"/>
        <end position="185"/>
    </location>
</feature>
<evidence type="ECO:0000256" key="1">
    <source>
        <dbReference type="SAM" id="MobiDB-lite"/>
    </source>
</evidence>
<feature type="region of interest" description="Disordered" evidence="1">
    <location>
        <begin position="34"/>
        <end position="53"/>
    </location>
</feature>
<feature type="compositionally biased region" description="Basic and acidic residues" evidence="1">
    <location>
        <begin position="128"/>
        <end position="158"/>
    </location>
</feature>
<keyword evidence="3" id="KW-1185">Reference proteome</keyword>
<reference evidence="2" key="1">
    <citation type="submission" date="2020-05" db="EMBL/GenBank/DDBJ databases">
        <title>Phylogenomic resolution of chytrid fungi.</title>
        <authorList>
            <person name="Stajich J.E."/>
            <person name="Amses K."/>
            <person name="Simmons R."/>
            <person name="Seto K."/>
            <person name="Myers J."/>
            <person name="Bonds A."/>
            <person name="Quandt C.A."/>
            <person name="Barry K."/>
            <person name="Liu P."/>
            <person name="Grigoriev I."/>
            <person name="Longcore J.E."/>
            <person name="James T.Y."/>
        </authorList>
    </citation>
    <scope>NUCLEOTIDE SEQUENCE</scope>
    <source>
        <strain evidence="2">JEL0318</strain>
    </source>
</reference>